<dbReference type="NCBIfam" id="TIGR00112">
    <property type="entry name" value="proC"/>
    <property type="match status" value="1"/>
</dbReference>
<dbReference type="InterPro" id="IPR036291">
    <property type="entry name" value="NAD(P)-bd_dom_sf"/>
</dbReference>
<dbReference type="GO" id="GO:0004735">
    <property type="term" value="F:pyrroline-5-carboxylate reductase activity"/>
    <property type="evidence" value="ECO:0007669"/>
    <property type="project" value="UniProtKB-UniRule"/>
</dbReference>
<comment type="function">
    <text evidence="8">Catalyzes the reduction of 1-pyrroline-5-carboxylate (PCA) to L-proline.</text>
</comment>
<dbReference type="Pfam" id="PF14748">
    <property type="entry name" value="P5CR_dimer"/>
    <property type="match status" value="1"/>
</dbReference>
<dbReference type="SUPFAM" id="SSF48179">
    <property type="entry name" value="6-phosphogluconate dehydrogenase C-terminal domain-like"/>
    <property type="match status" value="1"/>
</dbReference>
<dbReference type="SUPFAM" id="SSF51735">
    <property type="entry name" value="NAD(P)-binding Rossmann-fold domains"/>
    <property type="match status" value="1"/>
</dbReference>
<comment type="similarity">
    <text evidence="2 8 11">Belongs to the pyrroline-5-carboxylate reductase family.</text>
</comment>
<keyword evidence="7 8" id="KW-0560">Oxidoreductase</keyword>
<evidence type="ECO:0000256" key="11">
    <source>
        <dbReference type="RuleBase" id="RU003903"/>
    </source>
</evidence>
<keyword evidence="6 8" id="KW-0521">NADP</keyword>
<dbReference type="EMBL" id="BGZJ01000001">
    <property type="protein sequence ID" value="GBO93808.1"/>
    <property type="molecule type" value="Genomic_DNA"/>
</dbReference>
<keyword evidence="15" id="KW-1185">Reference proteome</keyword>
<comment type="subcellular location">
    <subcellularLocation>
        <location evidence="1 8">Cytoplasm</location>
    </subcellularLocation>
</comment>
<dbReference type="InterPro" id="IPR000304">
    <property type="entry name" value="Pyrroline-COOH_reductase"/>
</dbReference>
<dbReference type="PROSITE" id="PS00521">
    <property type="entry name" value="P5CR"/>
    <property type="match status" value="1"/>
</dbReference>
<feature type="binding site" evidence="10">
    <location>
        <position position="54"/>
    </location>
    <ligand>
        <name>NADPH</name>
        <dbReference type="ChEBI" id="CHEBI:57783"/>
    </ligand>
</feature>
<dbReference type="Proteomes" id="UP000266091">
    <property type="component" value="Unassembled WGS sequence"/>
</dbReference>
<comment type="caution">
    <text evidence="14">The sequence shown here is derived from an EMBL/GenBank/DDBJ whole genome shotgun (WGS) entry which is preliminary data.</text>
</comment>
<evidence type="ECO:0000313" key="14">
    <source>
        <dbReference type="EMBL" id="GBO93808.1"/>
    </source>
</evidence>
<dbReference type="UniPathway" id="UPA00098">
    <property type="reaction ID" value="UER00361"/>
</dbReference>
<keyword evidence="5 8" id="KW-0641">Proline biosynthesis</keyword>
<feature type="domain" description="Pyrroline-5-carboxylate reductase dimerisation" evidence="13">
    <location>
        <begin position="158"/>
        <end position="259"/>
    </location>
</feature>
<dbReference type="FunFam" id="3.40.50.720:FF:000190">
    <property type="entry name" value="Pyrroline-5-carboxylate reductase"/>
    <property type="match status" value="1"/>
</dbReference>
<evidence type="ECO:0000259" key="12">
    <source>
        <dbReference type="Pfam" id="PF03807"/>
    </source>
</evidence>
<evidence type="ECO:0000256" key="2">
    <source>
        <dbReference type="ARBA" id="ARBA00005525"/>
    </source>
</evidence>
<evidence type="ECO:0000256" key="5">
    <source>
        <dbReference type="ARBA" id="ARBA00022650"/>
    </source>
</evidence>
<comment type="catalytic activity">
    <reaction evidence="8">
        <text>L-proline + NAD(+) = (S)-1-pyrroline-5-carboxylate + NADH + 2 H(+)</text>
        <dbReference type="Rhea" id="RHEA:14105"/>
        <dbReference type="ChEBI" id="CHEBI:15378"/>
        <dbReference type="ChEBI" id="CHEBI:17388"/>
        <dbReference type="ChEBI" id="CHEBI:57540"/>
        <dbReference type="ChEBI" id="CHEBI:57945"/>
        <dbReference type="ChEBI" id="CHEBI:60039"/>
        <dbReference type="EC" id="1.5.1.2"/>
    </reaction>
</comment>
<gene>
    <name evidence="8 14" type="primary">proC</name>
    <name evidence="14" type="ORF">MESMUL_11620</name>
</gene>
<keyword evidence="3 8" id="KW-0963">Cytoplasm</keyword>
<feature type="binding site" evidence="10">
    <location>
        <begin position="66"/>
        <end position="69"/>
    </location>
    <ligand>
        <name>NADP(+)</name>
        <dbReference type="ChEBI" id="CHEBI:58349"/>
    </ligand>
</feature>
<dbReference type="RefSeq" id="WP_116270110.1">
    <property type="nucleotide sequence ID" value="NZ_BGZJ01000001.1"/>
</dbReference>
<protein>
    <recommendedName>
        <fullName evidence="8 9">Pyrroline-5-carboxylate reductase</fullName>
        <shortName evidence="8">P5C reductase</shortName>
        <shortName evidence="8">P5CR</shortName>
        <ecNumber evidence="8 9">1.5.1.2</ecNumber>
    </recommendedName>
    <alternativeName>
        <fullName evidence="8">PCA reductase</fullName>
    </alternativeName>
</protein>
<evidence type="ECO:0000256" key="3">
    <source>
        <dbReference type="ARBA" id="ARBA00022490"/>
    </source>
</evidence>
<keyword evidence="4 8" id="KW-0028">Amino-acid biosynthesis</keyword>
<evidence type="ECO:0000313" key="15">
    <source>
        <dbReference type="Proteomes" id="UP000266091"/>
    </source>
</evidence>
<evidence type="ECO:0000256" key="1">
    <source>
        <dbReference type="ARBA" id="ARBA00004496"/>
    </source>
</evidence>
<evidence type="ECO:0000256" key="6">
    <source>
        <dbReference type="ARBA" id="ARBA00022857"/>
    </source>
</evidence>
<evidence type="ECO:0000256" key="9">
    <source>
        <dbReference type="NCBIfam" id="TIGR00112"/>
    </source>
</evidence>
<dbReference type="AlphaFoldDB" id="A0A388SBW9"/>
<reference evidence="14 15" key="1">
    <citation type="journal article" date="2018" name="Int. J. Syst. Evol. Microbiol.">
        <title>Mesosutterella multiformis gen. nov., sp. nov., a member of the family Sutterellaceae and Sutterella megalosphaeroides sp. nov., isolated from human faeces.</title>
        <authorList>
            <person name="Sakamoto M."/>
            <person name="Ikeyama N."/>
            <person name="Kunihiro T."/>
            <person name="Iino T."/>
            <person name="Yuki M."/>
            <person name="Ohkuma M."/>
        </authorList>
    </citation>
    <scope>NUCLEOTIDE SEQUENCE [LARGE SCALE GENOMIC DNA]</scope>
    <source>
        <strain evidence="14 15">4NBBH2</strain>
    </source>
</reference>
<dbReference type="GO" id="GO:0005737">
    <property type="term" value="C:cytoplasm"/>
    <property type="evidence" value="ECO:0007669"/>
    <property type="project" value="UniProtKB-SubCell"/>
</dbReference>
<dbReference type="HAMAP" id="MF_01925">
    <property type="entry name" value="P5C_reductase"/>
    <property type="match status" value="1"/>
</dbReference>
<dbReference type="FunFam" id="1.10.3730.10:FF:000001">
    <property type="entry name" value="Pyrroline-5-carboxylate reductase"/>
    <property type="match status" value="1"/>
</dbReference>
<dbReference type="InterPro" id="IPR008927">
    <property type="entry name" value="6-PGluconate_DH-like_C_sf"/>
</dbReference>
<evidence type="ECO:0000256" key="7">
    <source>
        <dbReference type="ARBA" id="ARBA00023002"/>
    </source>
</evidence>
<dbReference type="Gene3D" id="1.10.3730.10">
    <property type="entry name" value="ProC C-terminal domain-like"/>
    <property type="match status" value="1"/>
</dbReference>
<comment type="pathway">
    <text evidence="8 11">Amino-acid biosynthesis; L-proline biosynthesis; L-proline from L-glutamate 5-semialdehyde: step 1/1.</text>
</comment>
<evidence type="ECO:0000256" key="8">
    <source>
        <dbReference type="HAMAP-Rule" id="MF_01925"/>
    </source>
</evidence>
<evidence type="ECO:0000256" key="10">
    <source>
        <dbReference type="PIRSR" id="PIRSR000193-1"/>
    </source>
</evidence>
<dbReference type="OrthoDB" id="9805754at2"/>
<dbReference type="EC" id="1.5.1.2" evidence="8 9"/>
<dbReference type="InterPro" id="IPR053790">
    <property type="entry name" value="P5CR-like_CS"/>
</dbReference>
<feature type="domain" description="Pyrroline-5-carboxylate reductase catalytic N-terminal" evidence="12">
    <location>
        <begin position="2"/>
        <end position="95"/>
    </location>
</feature>
<evidence type="ECO:0000259" key="13">
    <source>
        <dbReference type="Pfam" id="PF14748"/>
    </source>
</evidence>
<accession>A0A388SBW9</accession>
<dbReference type="InterPro" id="IPR029036">
    <property type="entry name" value="P5CR_dimer"/>
</dbReference>
<dbReference type="Pfam" id="PF03807">
    <property type="entry name" value="F420_oxidored"/>
    <property type="match status" value="1"/>
</dbReference>
<accession>A0A401LGW1</accession>
<sequence>MKLGVIGAGNMGRAILSGILASGLITKDDIVASNRTEADRDKTEKLGVNVTGDNTDVARAECVILAVKPAKLADVIHEIAPVVGTDTLIVSVAAGQSIALIESLFGKPVQVVRAMPNTPALVREGMTALCANNLVSEESFAWVQALFATCGRVEVIPESLMGAAGTVSGASPAWVYMLIEAMADGAVRDGMPRAQAYKFAAQAVQGAAKMVLESGLHPGELKDQVTSPGGTTIEAVRVLEERGFRGAVIDAMGACTAKNDCIAAKAASAVATKKEAQAQEPGALSNLFRALKG</sequence>
<dbReference type="InterPro" id="IPR028939">
    <property type="entry name" value="P5C_Rdtase_cat_N"/>
</dbReference>
<dbReference type="PIRSF" id="PIRSF000193">
    <property type="entry name" value="Pyrrol-5-carb_rd"/>
    <property type="match status" value="1"/>
</dbReference>
<evidence type="ECO:0000256" key="4">
    <source>
        <dbReference type="ARBA" id="ARBA00022605"/>
    </source>
</evidence>
<dbReference type="GO" id="GO:0055129">
    <property type="term" value="P:L-proline biosynthetic process"/>
    <property type="evidence" value="ECO:0007669"/>
    <property type="project" value="UniProtKB-UniRule"/>
</dbReference>
<name>A0A388SBW9_9BURK</name>
<feature type="binding site" evidence="10">
    <location>
        <begin position="6"/>
        <end position="11"/>
    </location>
    <ligand>
        <name>NADP(+)</name>
        <dbReference type="ChEBI" id="CHEBI:58349"/>
    </ligand>
</feature>
<comment type="catalytic activity">
    <reaction evidence="8 11">
        <text>L-proline + NADP(+) = (S)-1-pyrroline-5-carboxylate + NADPH + 2 H(+)</text>
        <dbReference type="Rhea" id="RHEA:14109"/>
        <dbReference type="ChEBI" id="CHEBI:15378"/>
        <dbReference type="ChEBI" id="CHEBI:17388"/>
        <dbReference type="ChEBI" id="CHEBI:57783"/>
        <dbReference type="ChEBI" id="CHEBI:58349"/>
        <dbReference type="ChEBI" id="CHEBI:60039"/>
        <dbReference type="EC" id="1.5.1.2"/>
    </reaction>
</comment>
<organism evidence="14 15">
    <name type="scientific">Mesosutterella multiformis</name>
    <dbReference type="NCBI Taxonomy" id="2259133"/>
    <lineage>
        <taxon>Bacteria</taxon>
        <taxon>Pseudomonadati</taxon>
        <taxon>Pseudomonadota</taxon>
        <taxon>Betaproteobacteria</taxon>
        <taxon>Burkholderiales</taxon>
        <taxon>Sutterellaceae</taxon>
        <taxon>Mesosutterella</taxon>
    </lineage>
</organism>
<dbReference type="PANTHER" id="PTHR11645:SF0">
    <property type="entry name" value="PYRROLINE-5-CARBOXYLATE REDUCTASE 3"/>
    <property type="match status" value="1"/>
</dbReference>
<proteinExistence type="inferred from homology"/>
<dbReference type="PANTHER" id="PTHR11645">
    <property type="entry name" value="PYRROLINE-5-CARBOXYLATE REDUCTASE"/>
    <property type="match status" value="1"/>
</dbReference>
<dbReference type="Gene3D" id="3.40.50.720">
    <property type="entry name" value="NAD(P)-binding Rossmann-like Domain"/>
    <property type="match status" value="1"/>
</dbReference>